<name>R0MCG6_NOSB1</name>
<keyword evidence="3" id="KW-1185">Reference proteome</keyword>
<proteinExistence type="predicted"/>
<sequence>MMVTGEVPSRNKNENQEKICYHETFDKKNLNKNLENLLRRMLDNDPKTRITMEEIENHPWIKNNRLIKNDKIRSNETNKVNLNETRSKISLTYFLDLIKDKGYNLKNIIKEDSQENNIYKLIIAKLTQGYSINDIYFLTGFTDLKIFNYVQDHKKLAIKFDTETSCLFYQIKLLLRITLFDSINKLKDKIDKLIKKHDLKIEVKVRYDNLIKGKITLHRGLVKDFKTLIRHLII</sequence>
<dbReference type="GO" id="GO:0004672">
    <property type="term" value="F:protein kinase activity"/>
    <property type="evidence" value="ECO:0007669"/>
    <property type="project" value="InterPro"/>
</dbReference>
<dbReference type="EMBL" id="KB909824">
    <property type="protein sequence ID" value="EOB11740.1"/>
    <property type="molecule type" value="Genomic_DNA"/>
</dbReference>
<organism evidence="2 3">
    <name type="scientific">Nosema bombycis (strain CQ1 / CVCC 102059)</name>
    <name type="common">Microsporidian parasite</name>
    <name type="synonym">Pebrine of silkworm</name>
    <dbReference type="NCBI Taxonomy" id="578461"/>
    <lineage>
        <taxon>Eukaryota</taxon>
        <taxon>Fungi</taxon>
        <taxon>Fungi incertae sedis</taxon>
        <taxon>Microsporidia</taxon>
        <taxon>Nosematidae</taxon>
        <taxon>Nosema</taxon>
    </lineage>
</organism>
<dbReference type="HOGENOM" id="CLU_1185317_0_0_1"/>
<dbReference type="SUPFAM" id="SSF56112">
    <property type="entry name" value="Protein kinase-like (PK-like)"/>
    <property type="match status" value="1"/>
</dbReference>
<protein>
    <recommendedName>
        <fullName evidence="1">Protein kinase domain-containing protein</fullName>
    </recommendedName>
</protein>
<dbReference type="GO" id="GO:0005524">
    <property type="term" value="F:ATP binding"/>
    <property type="evidence" value="ECO:0007669"/>
    <property type="project" value="InterPro"/>
</dbReference>
<dbReference type="InterPro" id="IPR011009">
    <property type="entry name" value="Kinase-like_dom_sf"/>
</dbReference>
<dbReference type="AlphaFoldDB" id="R0MCG6"/>
<dbReference type="OrthoDB" id="9948461at2759"/>
<evidence type="ECO:0000313" key="3">
    <source>
        <dbReference type="Proteomes" id="UP000016927"/>
    </source>
</evidence>
<evidence type="ECO:0000259" key="1">
    <source>
        <dbReference type="PROSITE" id="PS50011"/>
    </source>
</evidence>
<dbReference type="VEuPathDB" id="MicrosporidiaDB:NBO_917g0002"/>
<dbReference type="Proteomes" id="UP000016927">
    <property type="component" value="Unassembled WGS sequence"/>
</dbReference>
<reference evidence="2 3" key="1">
    <citation type="journal article" date="2013" name="BMC Genomics">
        <title>Comparative genomics of parasitic silkworm microsporidia reveal an association between genome expansion and host adaptation.</title>
        <authorList>
            <person name="Pan G."/>
            <person name="Xu J."/>
            <person name="Li T."/>
            <person name="Xia Q."/>
            <person name="Liu S.L."/>
            <person name="Zhang G."/>
            <person name="Li S."/>
            <person name="Li C."/>
            <person name="Liu H."/>
            <person name="Yang L."/>
            <person name="Liu T."/>
            <person name="Zhang X."/>
            <person name="Wu Z."/>
            <person name="Fan W."/>
            <person name="Dang X."/>
            <person name="Xiang H."/>
            <person name="Tao M."/>
            <person name="Li Y."/>
            <person name="Hu J."/>
            <person name="Li Z."/>
            <person name="Lin L."/>
            <person name="Luo J."/>
            <person name="Geng L."/>
            <person name="Wang L."/>
            <person name="Long M."/>
            <person name="Wan Y."/>
            <person name="He N."/>
            <person name="Zhang Z."/>
            <person name="Lu C."/>
            <person name="Keeling P.J."/>
            <person name="Wang J."/>
            <person name="Xiang Z."/>
            <person name="Zhou Z."/>
        </authorList>
    </citation>
    <scope>NUCLEOTIDE SEQUENCE [LARGE SCALE GENOMIC DNA]</scope>
    <source>
        <strain evidence="3">CQ1 / CVCC 102059</strain>
    </source>
</reference>
<accession>R0MCG6</accession>
<gene>
    <name evidence="2" type="ORF">NBO_917g0002</name>
</gene>
<dbReference type="Gene3D" id="1.10.510.10">
    <property type="entry name" value="Transferase(Phosphotransferase) domain 1"/>
    <property type="match status" value="1"/>
</dbReference>
<feature type="domain" description="Protein kinase" evidence="1">
    <location>
        <begin position="1"/>
        <end position="61"/>
    </location>
</feature>
<dbReference type="InterPro" id="IPR000719">
    <property type="entry name" value="Prot_kinase_dom"/>
</dbReference>
<evidence type="ECO:0000313" key="2">
    <source>
        <dbReference type="EMBL" id="EOB11740.1"/>
    </source>
</evidence>
<dbReference type="PROSITE" id="PS50011">
    <property type="entry name" value="PROTEIN_KINASE_DOM"/>
    <property type="match status" value="1"/>
</dbReference>